<dbReference type="SUPFAM" id="SSF52540">
    <property type="entry name" value="P-loop containing nucleoside triphosphate hydrolases"/>
    <property type="match status" value="1"/>
</dbReference>
<evidence type="ECO:0000256" key="1">
    <source>
        <dbReference type="ARBA" id="ARBA00022448"/>
    </source>
</evidence>
<evidence type="ECO:0000313" key="5">
    <source>
        <dbReference type="Proteomes" id="UP000254792"/>
    </source>
</evidence>
<dbReference type="Proteomes" id="UP000254792">
    <property type="component" value="Chromosome"/>
</dbReference>
<dbReference type="EMBL" id="CP031376">
    <property type="protein sequence ID" value="AXK51211.1"/>
    <property type="molecule type" value="Genomic_DNA"/>
</dbReference>
<dbReference type="InterPro" id="IPR027417">
    <property type="entry name" value="P-loop_NTPase"/>
</dbReference>
<reference evidence="4 5" key="1">
    <citation type="submission" date="2018-07" db="EMBL/GenBank/DDBJ databases">
        <title>Complete genome sequence of Spiroplasma alleghenense PLHS-1 (ATCC 51752).</title>
        <authorList>
            <person name="Chou L."/>
            <person name="Lee T.-Y."/>
            <person name="Tsai Y.-M."/>
            <person name="Kuo C.-H."/>
        </authorList>
    </citation>
    <scope>NUCLEOTIDE SEQUENCE [LARGE SCALE GENOMIC DNA]</scope>
    <source>
        <strain evidence="4 5">PLHS-1</strain>
    </source>
</reference>
<dbReference type="InterPro" id="IPR051782">
    <property type="entry name" value="ABC_Transporter_VariousFunc"/>
</dbReference>
<accession>A0A345Z3N2</accession>
<keyword evidence="1" id="KW-0813">Transport</keyword>
<organism evidence="4 5">
    <name type="scientific">Spiroplasma alleghenense</name>
    <dbReference type="NCBI Taxonomy" id="216931"/>
    <lineage>
        <taxon>Bacteria</taxon>
        <taxon>Bacillati</taxon>
        <taxon>Mycoplasmatota</taxon>
        <taxon>Mollicutes</taxon>
        <taxon>Entomoplasmatales</taxon>
        <taxon>Spiroplasmataceae</taxon>
        <taxon>Spiroplasma</taxon>
    </lineage>
</organism>
<keyword evidence="3 4" id="KW-0067">ATP-binding</keyword>
<evidence type="ECO:0000256" key="2">
    <source>
        <dbReference type="ARBA" id="ARBA00022741"/>
    </source>
</evidence>
<dbReference type="GO" id="GO:0005524">
    <property type="term" value="F:ATP binding"/>
    <property type="evidence" value="ECO:0007669"/>
    <property type="project" value="UniProtKB-KW"/>
</dbReference>
<protein>
    <submittedName>
        <fullName evidence="4">ABC transporter ATP-binding protein</fullName>
    </submittedName>
</protein>
<name>A0A345Z3N2_9MOLU</name>
<evidence type="ECO:0000313" key="4">
    <source>
        <dbReference type="EMBL" id="AXK51211.1"/>
    </source>
</evidence>
<evidence type="ECO:0000256" key="3">
    <source>
        <dbReference type="ARBA" id="ARBA00022840"/>
    </source>
</evidence>
<dbReference type="KEGG" id="salx:SALLE_v1c05370"/>
<dbReference type="PANTHER" id="PTHR42939:SF1">
    <property type="entry name" value="ABC TRANSPORTER ATP-BINDING PROTEIN ALBC-RELATED"/>
    <property type="match status" value="1"/>
</dbReference>
<gene>
    <name evidence="4" type="ORF">SALLE_v1c05370</name>
</gene>
<keyword evidence="2" id="KW-0547">Nucleotide-binding</keyword>
<keyword evidence="5" id="KW-1185">Reference proteome</keyword>
<dbReference type="AlphaFoldDB" id="A0A345Z3N2"/>
<dbReference type="Gene3D" id="3.40.50.300">
    <property type="entry name" value="P-loop containing nucleotide triphosphate hydrolases"/>
    <property type="match status" value="1"/>
</dbReference>
<proteinExistence type="predicted"/>
<sequence length="82" mass="9429">MSMMVILSLCESFLKDPLDGEKKKDIMVATFIYKPELIIFDEPTVNLDVKSKLELIKIIKKLHKEGITIMNTSHLINNLQLI</sequence>
<dbReference type="PANTHER" id="PTHR42939">
    <property type="entry name" value="ABC TRANSPORTER ATP-BINDING PROTEIN ALBC-RELATED"/>
    <property type="match status" value="1"/>
</dbReference>